<dbReference type="PROSITE" id="PS51755">
    <property type="entry name" value="OMPR_PHOB"/>
    <property type="match status" value="1"/>
</dbReference>
<dbReference type="EMBL" id="FOXH01000009">
    <property type="protein sequence ID" value="SFQ05936.1"/>
    <property type="molecule type" value="Genomic_DNA"/>
</dbReference>
<dbReference type="InterPro" id="IPR039420">
    <property type="entry name" value="WalR-like"/>
</dbReference>
<protein>
    <submittedName>
        <fullName evidence="10">Two-component system, OmpR family, alkaline phosphatase synthesis response regulator PhoP</fullName>
    </submittedName>
</protein>
<dbReference type="InterPro" id="IPR036388">
    <property type="entry name" value="WH-like_DNA-bd_sf"/>
</dbReference>
<dbReference type="PANTHER" id="PTHR48111:SF40">
    <property type="entry name" value="PHOSPHATE REGULON TRANSCRIPTIONAL REGULATORY PROTEIN PHOB"/>
    <property type="match status" value="1"/>
</dbReference>
<dbReference type="SUPFAM" id="SSF46894">
    <property type="entry name" value="C-terminal effector domain of the bipartite response regulators"/>
    <property type="match status" value="1"/>
</dbReference>
<feature type="modified residue" description="4-aspartylphosphate" evidence="6">
    <location>
        <position position="56"/>
    </location>
</feature>
<dbReference type="Proteomes" id="UP000199306">
    <property type="component" value="Unassembled WGS sequence"/>
</dbReference>
<evidence type="ECO:0000259" key="9">
    <source>
        <dbReference type="PROSITE" id="PS51755"/>
    </source>
</evidence>
<proteinExistence type="predicted"/>
<keyword evidence="4 7" id="KW-0238">DNA-binding</keyword>
<dbReference type="STRING" id="1079859.SAMN04515674_10972"/>
<evidence type="ECO:0000256" key="2">
    <source>
        <dbReference type="ARBA" id="ARBA00023012"/>
    </source>
</evidence>
<organism evidence="10 11">
    <name type="scientific">Pseudarcicella hirudinis</name>
    <dbReference type="NCBI Taxonomy" id="1079859"/>
    <lineage>
        <taxon>Bacteria</taxon>
        <taxon>Pseudomonadati</taxon>
        <taxon>Bacteroidota</taxon>
        <taxon>Cytophagia</taxon>
        <taxon>Cytophagales</taxon>
        <taxon>Flectobacillaceae</taxon>
        <taxon>Pseudarcicella</taxon>
    </lineage>
</organism>
<dbReference type="InterPro" id="IPR001789">
    <property type="entry name" value="Sig_transdc_resp-reg_receiver"/>
</dbReference>
<dbReference type="OrthoDB" id="9790442at2"/>
<dbReference type="SUPFAM" id="SSF52172">
    <property type="entry name" value="CheY-like"/>
    <property type="match status" value="1"/>
</dbReference>
<dbReference type="SMART" id="SM00448">
    <property type="entry name" value="REC"/>
    <property type="match status" value="1"/>
</dbReference>
<evidence type="ECO:0000313" key="10">
    <source>
        <dbReference type="EMBL" id="SFQ05936.1"/>
    </source>
</evidence>
<dbReference type="FunFam" id="3.40.50.2300:FF:000001">
    <property type="entry name" value="DNA-binding response regulator PhoB"/>
    <property type="match status" value="1"/>
</dbReference>
<dbReference type="GO" id="GO:0000976">
    <property type="term" value="F:transcription cis-regulatory region binding"/>
    <property type="evidence" value="ECO:0007669"/>
    <property type="project" value="TreeGrafter"/>
</dbReference>
<dbReference type="Gene3D" id="3.40.50.2300">
    <property type="match status" value="1"/>
</dbReference>
<dbReference type="Pfam" id="PF00486">
    <property type="entry name" value="Trans_reg_C"/>
    <property type="match status" value="1"/>
</dbReference>
<feature type="DNA-binding region" description="OmpR/PhoB-type" evidence="7">
    <location>
        <begin position="134"/>
        <end position="228"/>
    </location>
</feature>
<dbReference type="GO" id="GO:0000156">
    <property type="term" value="F:phosphorelay response regulator activity"/>
    <property type="evidence" value="ECO:0007669"/>
    <property type="project" value="TreeGrafter"/>
</dbReference>
<evidence type="ECO:0000259" key="8">
    <source>
        <dbReference type="PROSITE" id="PS50110"/>
    </source>
</evidence>
<evidence type="ECO:0000313" key="11">
    <source>
        <dbReference type="Proteomes" id="UP000199306"/>
    </source>
</evidence>
<dbReference type="Pfam" id="PF00072">
    <property type="entry name" value="Response_reg"/>
    <property type="match status" value="1"/>
</dbReference>
<dbReference type="InterPro" id="IPR011006">
    <property type="entry name" value="CheY-like_superfamily"/>
</dbReference>
<dbReference type="CDD" id="cd00383">
    <property type="entry name" value="trans_reg_C"/>
    <property type="match status" value="1"/>
</dbReference>
<dbReference type="GO" id="GO:0032993">
    <property type="term" value="C:protein-DNA complex"/>
    <property type="evidence" value="ECO:0007669"/>
    <property type="project" value="TreeGrafter"/>
</dbReference>
<dbReference type="InterPro" id="IPR016032">
    <property type="entry name" value="Sig_transdc_resp-reg_C-effctor"/>
</dbReference>
<dbReference type="RefSeq" id="WP_092018104.1">
    <property type="nucleotide sequence ID" value="NZ_FOXH01000009.1"/>
</dbReference>
<dbReference type="GO" id="GO:0005829">
    <property type="term" value="C:cytosol"/>
    <property type="evidence" value="ECO:0007669"/>
    <property type="project" value="TreeGrafter"/>
</dbReference>
<sequence>MYNSVPKILVVDDDEDILELLEYNLSNEGYEVQTAGDGKEAVEKAKTFLPNLILLDIMMPVMDGIEAGRRIREIPDLRKSFLIFLTARSEEYSEVAAFEIGANDYLIKPVKLRALISRIRALFKRDDEEPKEGKGKIQVKELTVNTQNYTLARLNNSWVLPKKEFDLLMFFIQNSDKVYTRYEILSNVWGVGIHVSERTVDVHIRKLREKIGEDFIKTIKGVGYLFSHS</sequence>
<reference evidence="10 11" key="1">
    <citation type="submission" date="2016-10" db="EMBL/GenBank/DDBJ databases">
        <authorList>
            <person name="de Groot N.N."/>
        </authorList>
    </citation>
    <scope>NUCLEOTIDE SEQUENCE [LARGE SCALE GENOMIC DNA]</scope>
    <source>
        <strain evidence="11">E92,LMG 26720,CCM 7988</strain>
    </source>
</reference>
<keyword evidence="1 6" id="KW-0597">Phosphoprotein</keyword>
<keyword evidence="2" id="KW-0902">Two-component regulatory system</keyword>
<evidence type="ECO:0000256" key="6">
    <source>
        <dbReference type="PROSITE-ProRule" id="PRU00169"/>
    </source>
</evidence>
<gene>
    <name evidence="10" type="ORF">SAMN04515674_10972</name>
</gene>
<evidence type="ECO:0000256" key="1">
    <source>
        <dbReference type="ARBA" id="ARBA00022553"/>
    </source>
</evidence>
<dbReference type="InterPro" id="IPR001867">
    <property type="entry name" value="OmpR/PhoB-type_DNA-bd"/>
</dbReference>
<evidence type="ECO:0000256" key="4">
    <source>
        <dbReference type="ARBA" id="ARBA00023125"/>
    </source>
</evidence>
<dbReference type="PANTHER" id="PTHR48111">
    <property type="entry name" value="REGULATOR OF RPOS"/>
    <property type="match status" value="1"/>
</dbReference>
<feature type="domain" description="OmpR/PhoB-type" evidence="9">
    <location>
        <begin position="134"/>
        <end position="228"/>
    </location>
</feature>
<dbReference type="SMART" id="SM00862">
    <property type="entry name" value="Trans_reg_C"/>
    <property type="match status" value="1"/>
</dbReference>
<accession>A0A1I5VG16</accession>
<feature type="domain" description="Response regulatory" evidence="8">
    <location>
        <begin position="7"/>
        <end position="123"/>
    </location>
</feature>
<name>A0A1I5VG16_9BACT</name>
<dbReference type="AlphaFoldDB" id="A0A1I5VG16"/>
<dbReference type="PROSITE" id="PS50110">
    <property type="entry name" value="RESPONSE_REGULATORY"/>
    <property type="match status" value="1"/>
</dbReference>
<dbReference type="GO" id="GO:0006355">
    <property type="term" value="P:regulation of DNA-templated transcription"/>
    <property type="evidence" value="ECO:0007669"/>
    <property type="project" value="InterPro"/>
</dbReference>
<keyword evidence="11" id="KW-1185">Reference proteome</keyword>
<evidence type="ECO:0000256" key="3">
    <source>
        <dbReference type="ARBA" id="ARBA00023015"/>
    </source>
</evidence>
<keyword evidence="3" id="KW-0805">Transcription regulation</keyword>
<evidence type="ECO:0000256" key="5">
    <source>
        <dbReference type="ARBA" id="ARBA00023163"/>
    </source>
</evidence>
<keyword evidence="5" id="KW-0804">Transcription</keyword>
<dbReference type="Gene3D" id="1.10.10.10">
    <property type="entry name" value="Winged helix-like DNA-binding domain superfamily/Winged helix DNA-binding domain"/>
    <property type="match status" value="1"/>
</dbReference>
<evidence type="ECO:0000256" key="7">
    <source>
        <dbReference type="PROSITE-ProRule" id="PRU01091"/>
    </source>
</evidence>
<dbReference type="CDD" id="cd17574">
    <property type="entry name" value="REC_OmpR"/>
    <property type="match status" value="1"/>
</dbReference>